<dbReference type="CDD" id="cd07199">
    <property type="entry name" value="Pat17_PNPLA8_PNPLA9_like"/>
    <property type="match status" value="1"/>
</dbReference>
<dbReference type="EMBL" id="WTPX01000081">
    <property type="protein sequence ID" value="NNJ26489.1"/>
    <property type="molecule type" value="Genomic_DNA"/>
</dbReference>
<feature type="region of interest" description="Disordered" evidence="4">
    <location>
        <begin position="346"/>
        <end position="366"/>
    </location>
</feature>
<reference evidence="6 7" key="1">
    <citation type="journal article" date="2020" name="Syst. Appl. Microbiol.">
        <title>Alienimonas chondri sp. nov., a novel planctomycete isolated from the biofilm of the red alga Chondrus crispus.</title>
        <authorList>
            <person name="Vitorino I."/>
            <person name="Albuquerque L."/>
            <person name="Wiegand S."/>
            <person name="Kallscheuer N."/>
            <person name="da Costa M.S."/>
            <person name="Lobo-da-Cunha A."/>
            <person name="Jogler C."/>
            <person name="Lage O.M."/>
        </authorList>
    </citation>
    <scope>NUCLEOTIDE SEQUENCE [LARGE SCALE GENOMIC DNA]</scope>
    <source>
        <strain evidence="6 7">LzC2</strain>
    </source>
</reference>
<dbReference type="Proteomes" id="UP000609651">
    <property type="component" value="Unassembled WGS sequence"/>
</dbReference>
<dbReference type="InterPro" id="IPR016035">
    <property type="entry name" value="Acyl_Trfase/lysoPLipase"/>
</dbReference>
<gene>
    <name evidence="6" type="ORF">LzC2_25770</name>
</gene>
<keyword evidence="3" id="KW-0442">Lipid degradation</keyword>
<dbReference type="PANTHER" id="PTHR32176">
    <property type="entry name" value="XYLOSE ISOMERASE"/>
    <property type="match status" value="1"/>
</dbReference>
<feature type="active site" description="Nucleophile" evidence="3">
    <location>
        <position position="47"/>
    </location>
</feature>
<feature type="active site" description="Proton acceptor" evidence="3">
    <location>
        <position position="200"/>
    </location>
</feature>
<keyword evidence="2 3" id="KW-0443">Lipid metabolism</keyword>
<keyword evidence="3" id="KW-0378">Hydrolase</keyword>
<keyword evidence="7" id="KW-1185">Reference proteome</keyword>
<protein>
    <recommendedName>
        <fullName evidence="5">PNPLA domain-containing protein</fullName>
    </recommendedName>
</protein>
<feature type="short sequence motif" description="GXSXG" evidence="3">
    <location>
        <begin position="45"/>
        <end position="49"/>
    </location>
</feature>
<comment type="caution">
    <text evidence="6">The sequence shown here is derived from an EMBL/GenBank/DDBJ whole genome shotgun (WGS) entry which is preliminary data.</text>
</comment>
<evidence type="ECO:0000256" key="3">
    <source>
        <dbReference type="PROSITE-ProRule" id="PRU01161"/>
    </source>
</evidence>
<dbReference type="InterPro" id="IPR002641">
    <property type="entry name" value="PNPLA_dom"/>
</dbReference>
<dbReference type="PROSITE" id="PS51635">
    <property type="entry name" value="PNPLA"/>
    <property type="match status" value="1"/>
</dbReference>
<evidence type="ECO:0000256" key="1">
    <source>
        <dbReference type="ARBA" id="ARBA00010240"/>
    </source>
</evidence>
<dbReference type="Gene3D" id="3.40.1090.10">
    <property type="entry name" value="Cytosolic phospholipase A2 catalytic domain"/>
    <property type="match status" value="1"/>
</dbReference>
<dbReference type="SUPFAM" id="SSF52151">
    <property type="entry name" value="FabD/lysophospholipase-like"/>
    <property type="match status" value="1"/>
</dbReference>
<dbReference type="PANTHER" id="PTHR32176:SF92">
    <property type="entry name" value="XYLOSE ISOMERASE"/>
    <property type="match status" value="1"/>
</dbReference>
<dbReference type="Pfam" id="PF01734">
    <property type="entry name" value="Patatin"/>
    <property type="match status" value="1"/>
</dbReference>
<accession>A0ABX1VEK2</accession>
<evidence type="ECO:0000259" key="5">
    <source>
        <dbReference type="PROSITE" id="PS51635"/>
    </source>
</evidence>
<feature type="short sequence motif" description="GXGXXG" evidence="3">
    <location>
        <begin position="9"/>
        <end position="14"/>
    </location>
</feature>
<proteinExistence type="inferred from homology"/>
<organism evidence="6 7">
    <name type="scientific">Alienimonas chondri</name>
    <dbReference type="NCBI Taxonomy" id="2681879"/>
    <lineage>
        <taxon>Bacteria</taxon>
        <taxon>Pseudomonadati</taxon>
        <taxon>Planctomycetota</taxon>
        <taxon>Planctomycetia</taxon>
        <taxon>Planctomycetales</taxon>
        <taxon>Planctomycetaceae</taxon>
        <taxon>Alienimonas</taxon>
    </lineage>
</organism>
<evidence type="ECO:0000256" key="2">
    <source>
        <dbReference type="ARBA" id="ARBA00023098"/>
    </source>
</evidence>
<evidence type="ECO:0000313" key="7">
    <source>
        <dbReference type="Proteomes" id="UP000609651"/>
    </source>
</evidence>
<comment type="similarity">
    <text evidence="1">Belongs to the patatin family.</text>
</comment>
<sequence>MFRILSLDGGGLRGSFGAGFLAALERRVVPATGKSLASHFDLLAGTSTGGILACGLAAGLTAERLVQFYREQGPEIFHPREPFRPRTSVRPLYPFANWIFRRKTGMPMDEMFRARYCPFHLTDAFVTAFGDRTLGDLNQARLIVPAVNLSKGAIHIFRTAHLPAGRGCQSDIKIVDLLVAATAAPTYFPHKMIGDEAFCDGGVWANNPTVLAVAEAVALSSGAESLDDPRADRASDLEKAVDVSGIEVLSLGTGRATYSLSPPGADAGSLFWARHIADVMGHSMQQGTELPAEFFLGDRLTGVNFDIPDASWTLDAADKVEELFAMGEAAAEERGDEVIERFFRSERTPDEPGAVTASIDGAADSP</sequence>
<evidence type="ECO:0000256" key="4">
    <source>
        <dbReference type="SAM" id="MobiDB-lite"/>
    </source>
</evidence>
<name>A0ABX1VEK2_9PLAN</name>
<dbReference type="RefSeq" id="WP_171187587.1">
    <property type="nucleotide sequence ID" value="NZ_WTPX01000081.1"/>
</dbReference>
<feature type="short sequence motif" description="DGA/G" evidence="3">
    <location>
        <begin position="200"/>
        <end position="202"/>
    </location>
</feature>
<feature type="domain" description="PNPLA" evidence="5">
    <location>
        <begin position="5"/>
        <end position="213"/>
    </location>
</feature>
<evidence type="ECO:0000313" key="6">
    <source>
        <dbReference type="EMBL" id="NNJ26489.1"/>
    </source>
</evidence>